<feature type="transmembrane region" description="Helical" evidence="14">
    <location>
        <begin position="307"/>
        <end position="325"/>
    </location>
</feature>
<reference evidence="16 17" key="1">
    <citation type="journal article" date="2013" name="BMC Genomics">
        <title>Genome sequence and analysis of methylotrophic yeast Hansenula polymorpha DL1.</title>
        <authorList>
            <person name="Ravin N.V."/>
            <person name="Eldarov M.A."/>
            <person name="Kadnikov V.V."/>
            <person name="Beletsky A.V."/>
            <person name="Schneider J."/>
            <person name="Mardanova E.S."/>
            <person name="Smekalova E.M."/>
            <person name="Zvereva M.I."/>
            <person name="Dontsova O.A."/>
            <person name="Mardanov A.V."/>
            <person name="Skryabin K.G."/>
        </authorList>
    </citation>
    <scope>NUCLEOTIDE SEQUENCE [LARGE SCALE GENOMIC DNA]</scope>
    <source>
        <strain evidence="17">ATCC 26012 / BCRC 20466 / JCM 22074 / NRRL Y-7560 / DL-1</strain>
    </source>
</reference>
<dbReference type="SMART" id="SM00744">
    <property type="entry name" value="RINGv"/>
    <property type="match status" value="1"/>
</dbReference>
<dbReference type="KEGG" id="opa:HPODL_02446"/>
<protein>
    <recommendedName>
        <fullName evidence="4">RING-type E3 ubiquitin transferase</fullName>
        <ecNumber evidence="4">2.3.2.27</ecNumber>
    </recommendedName>
</protein>
<evidence type="ECO:0000256" key="9">
    <source>
        <dbReference type="ARBA" id="ARBA00022786"/>
    </source>
</evidence>
<dbReference type="InterPro" id="IPR013083">
    <property type="entry name" value="Znf_RING/FYVE/PHD"/>
</dbReference>
<sequence length="1056" mass="120510">MEEQTCRICRCEGTPEDPLFHPCKCRGSIKYIHQDCLMSWLEHSHKQTCDICHTKYAFQTIYDSDTPERPPIYIILHTLQTVCQNILYYVLVVVIGVVFILLQLPISTSFLARLYTYLLGCYMPHQTIRESTLFGKQAPDPKGWLTSTSLKTLLFSSYLKGLRILVFGATLIIVTVAVHEWVTKDEGFSKIIEHNIGPEFTAQKILQMLQQPRNEIPRRPETHLPHALDPAVQDEQDEEIDENDEADRLARDELLRQLRIDRARNQREQRRIRQMQEWQEEQRRQQLGGGENVFVEFSLTPLFLIKVAWFLELMVIVVLGVFYFLPSLLGMISLTAIHSLVALSYRLMLHLIQMAGIKFTFNYNISLDYLPSVDFSSLQHVYLNIVNWTPEAEVLERTLVLAAGYFTVGSTIAAIMHLLESGCSPVNPLSRGYRAIYVALLEVVCTLKVLSIFCIELLVFPFFCGLQLDFVLAPVLTENGFFALFDIINSPYKSIVLVLGLGTYFMYVFASFVSMARSDILRKGVLFFIRSPDDPNVRLIHDALMKPFGLQISRIALSGLVYTIYIAVEFAAVTWGLKYLAPYKLFPIRYTISGIWSVIPPLIRSIATQPSFVRLFRAYWQMAFRQACSLLRLSSFILGTDVPEERGRVVYRSLVYRLLAHKPDYNLPVPETETAAYFQEHPEATCCFVPDGTFVRAPDDDNVSRSFIRKLFVPVTKNDVPLAPVPDGEDETEVKNNPYGDEELVSITSYTIVYRPPNFKPRIFALLGCLWAYSLTLGALVFGATLLFAKLVLTPVKNTMLHRLFFHHDAETLDANELFAGFIALAAAVRCFIYFVDYKASEEQQDLITYIKKGVHSVVRFVRFHVLPTSRKFAALALTPSVCMLSTVLPVVASATALSTFQSRVFEIGPLCAAWISEKTPLYSVSLFLSSVVHAYTRAGGALTQTWYEFMFRSPGYFSLLAVQLLAVVAYYVLAYSFWGNKSVLESLKLVYKVIYTPGYEPVAAWTIVYFTWLPWSLYTWSKIVGDFWNWLIITAKNQHYGKRVFLTNNEEEDLD</sequence>
<dbReference type="HOGENOM" id="CLU_290039_0_0_1"/>
<feature type="transmembrane region" description="Helical" evidence="14">
    <location>
        <begin position="494"/>
        <end position="513"/>
    </location>
</feature>
<name>W1Q8X1_OGAPD</name>
<evidence type="ECO:0000256" key="12">
    <source>
        <dbReference type="ARBA" id="ARBA00023136"/>
    </source>
</evidence>
<dbReference type="Pfam" id="PF12906">
    <property type="entry name" value="RINGv"/>
    <property type="match status" value="1"/>
</dbReference>
<feature type="transmembrane region" description="Helical" evidence="14">
    <location>
        <begin position="763"/>
        <end position="789"/>
    </location>
</feature>
<feature type="transmembrane region" description="Helical" evidence="14">
    <location>
        <begin position="399"/>
        <end position="419"/>
    </location>
</feature>
<evidence type="ECO:0000256" key="5">
    <source>
        <dbReference type="ARBA" id="ARBA00022679"/>
    </source>
</evidence>
<organism evidence="16 17">
    <name type="scientific">Ogataea parapolymorpha (strain ATCC 26012 / BCRC 20466 / JCM 22074 / NRRL Y-7560 / DL-1)</name>
    <name type="common">Yeast</name>
    <name type="synonym">Hansenula polymorpha</name>
    <dbReference type="NCBI Taxonomy" id="871575"/>
    <lineage>
        <taxon>Eukaryota</taxon>
        <taxon>Fungi</taxon>
        <taxon>Dikarya</taxon>
        <taxon>Ascomycota</taxon>
        <taxon>Saccharomycotina</taxon>
        <taxon>Pichiomycetes</taxon>
        <taxon>Pichiales</taxon>
        <taxon>Pichiaceae</taxon>
        <taxon>Ogataea</taxon>
    </lineage>
</organism>
<comment type="caution">
    <text evidence="16">The sequence shown here is derived from an EMBL/GenBank/DDBJ whole genome shotgun (WGS) entry which is preliminary data.</text>
</comment>
<keyword evidence="9" id="KW-0833">Ubl conjugation pathway</keyword>
<dbReference type="CDD" id="cd16702">
    <property type="entry name" value="RING_CH-C4HC3_MARCH6"/>
    <property type="match status" value="1"/>
</dbReference>
<evidence type="ECO:0000256" key="11">
    <source>
        <dbReference type="ARBA" id="ARBA00022989"/>
    </source>
</evidence>
<dbReference type="SUPFAM" id="SSF57850">
    <property type="entry name" value="RING/U-box"/>
    <property type="match status" value="1"/>
</dbReference>
<dbReference type="GO" id="GO:0005789">
    <property type="term" value="C:endoplasmic reticulum membrane"/>
    <property type="evidence" value="ECO:0007669"/>
    <property type="project" value="TreeGrafter"/>
</dbReference>
<comment type="catalytic activity">
    <reaction evidence="1">
        <text>S-ubiquitinyl-[E2 ubiquitin-conjugating enzyme]-L-cysteine + [acceptor protein]-L-lysine = [E2 ubiquitin-conjugating enzyme]-L-cysteine + N(6)-ubiquitinyl-[acceptor protein]-L-lysine.</text>
        <dbReference type="EC" id="2.3.2.27"/>
    </reaction>
</comment>
<comment type="pathway">
    <text evidence="3">Protein modification; protein ubiquitination.</text>
</comment>
<dbReference type="PANTHER" id="PTHR13145:SF0">
    <property type="entry name" value="E3 UBIQUITIN-PROTEIN LIGASE MARCHF6"/>
    <property type="match status" value="1"/>
</dbReference>
<evidence type="ECO:0000259" key="15">
    <source>
        <dbReference type="PROSITE" id="PS51292"/>
    </source>
</evidence>
<dbReference type="RefSeq" id="XP_013932225.1">
    <property type="nucleotide sequence ID" value="XM_014076750.1"/>
</dbReference>
<keyword evidence="8" id="KW-0863">Zinc-finger</keyword>
<feature type="compositionally biased region" description="Basic and acidic residues" evidence="13">
    <location>
        <begin position="217"/>
        <end position="226"/>
    </location>
</feature>
<dbReference type="OMA" id="QGRIVIM"/>
<keyword evidence="6 14" id="KW-0812">Transmembrane</keyword>
<feature type="transmembrane region" description="Helical" evidence="14">
    <location>
        <begin position="162"/>
        <end position="182"/>
    </location>
</feature>
<evidence type="ECO:0000256" key="13">
    <source>
        <dbReference type="SAM" id="MobiDB-lite"/>
    </source>
</evidence>
<dbReference type="Gene3D" id="3.30.40.10">
    <property type="entry name" value="Zinc/RING finger domain, C3HC4 (zinc finger)"/>
    <property type="match status" value="1"/>
</dbReference>
<feature type="transmembrane region" description="Helical" evidence="14">
    <location>
        <begin position="86"/>
        <end position="106"/>
    </location>
</feature>
<evidence type="ECO:0000256" key="4">
    <source>
        <dbReference type="ARBA" id="ARBA00012483"/>
    </source>
</evidence>
<dbReference type="GO" id="GO:0061630">
    <property type="term" value="F:ubiquitin protein ligase activity"/>
    <property type="evidence" value="ECO:0007669"/>
    <property type="project" value="UniProtKB-EC"/>
</dbReference>
<keyword evidence="10" id="KW-0862">Zinc</keyword>
<dbReference type="eggNOG" id="KOG1609">
    <property type="taxonomic scope" value="Eukaryota"/>
</dbReference>
<dbReference type="OrthoDB" id="1108038at2759"/>
<evidence type="ECO:0000256" key="7">
    <source>
        <dbReference type="ARBA" id="ARBA00022723"/>
    </source>
</evidence>
<feature type="transmembrane region" description="Helical" evidence="14">
    <location>
        <begin position="873"/>
        <end position="901"/>
    </location>
</feature>
<feature type="transmembrane region" description="Helical" evidence="14">
    <location>
        <begin position="999"/>
        <end position="1019"/>
    </location>
</feature>
<feature type="transmembrane region" description="Helical" evidence="14">
    <location>
        <begin position="331"/>
        <end position="349"/>
    </location>
</feature>
<proteinExistence type="predicted"/>
<comment type="subcellular location">
    <subcellularLocation>
        <location evidence="2">Membrane</location>
        <topology evidence="2">Multi-pass membrane protein</topology>
    </subcellularLocation>
</comment>
<dbReference type="AlphaFoldDB" id="W1Q8X1"/>
<feature type="region of interest" description="Disordered" evidence="13">
    <location>
        <begin position="217"/>
        <end position="244"/>
    </location>
</feature>
<evidence type="ECO:0000313" key="17">
    <source>
        <dbReference type="Proteomes" id="UP000008673"/>
    </source>
</evidence>
<dbReference type="EC" id="2.3.2.27" evidence="4"/>
<evidence type="ECO:0000256" key="3">
    <source>
        <dbReference type="ARBA" id="ARBA00004906"/>
    </source>
</evidence>
<evidence type="ECO:0000256" key="6">
    <source>
        <dbReference type="ARBA" id="ARBA00022692"/>
    </source>
</evidence>
<keyword evidence="11 14" id="KW-1133">Transmembrane helix</keyword>
<dbReference type="InterPro" id="IPR011016">
    <property type="entry name" value="Znf_RING-CH"/>
</dbReference>
<feature type="transmembrane region" description="Helical" evidence="14">
    <location>
        <begin position="957"/>
        <end position="979"/>
    </location>
</feature>
<dbReference type="FunFam" id="3.30.40.10:FF:000287">
    <property type="entry name" value="RING finger membrane protein"/>
    <property type="match status" value="1"/>
</dbReference>
<accession>W1Q8X1</accession>
<evidence type="ECO:0000256" key="14">
    <source>
        <dbReference type="SAM" id="Phobius"/>
    </source>
</evidence>
<evidence type="ECO:0000256" key="2">
    <source>
        <dbReference type="ARBA" id="ARBA00004141"/>
    </source>
</evidence>
<feature type="transmembrane region" description="Helical" evidence="14">
    <location>
        <begin position="470"/>
        <end position="488"/>
    </location>
</feature>
<dbReference type="STRING" id="871575.W1Q8X1"/>
<feature type="compositionally biased region" description="Acidic residues" evidence="13">
    <location>
        <begin position="232"/>
        <end position="244"/>
    </location>
</feature>
<dbReference type="PROSITE" id="PS51292">
    <property type="entry name" value="ZF_RING_CH"/>
    <property type="match status" value="1"/>
</dbReference>
<dbReference type="Proteomes" id="UP000008673">
    <property type="component" value="Unassembled WGS sequence"/>
</dbReference>
<keyword evidence="7" id="KW-0479">Metal-binding</keyword>
<evidence type="ECO:0000313" key="16">
    <source>
        <dbReference type="EMBL" id="ESW95795.1"/>
    </source>
</evidence>
<dbReference type="EMBL" id="AEOI02000010">
    <property type="protein sequence ID" value="ESW95795.1"/>
    <property type="molecule type" value="Genomic_DNA"/>
</dbReference>
<dbReference type="GeneID" id="25771899"/>
<feature type="transmembrane region" description="Helical" evidence="14">
    <location>
        <begin position="555"/>
        <end position="576"/>
    </location>
</feature>
<keyword evidence="5" id="KW-0808">Transferase</keyword>
<dbReference type="GO" id="GO:0008270">
    <property type="term" value="F:zinc ion binding"/>
    <property type="evidence" value="ECO:0007669"/>
    <property type="project" value="UniProtKB-KW"/>
</dbReference>
<keyword evidence="17" id="KW-1185">Reference proteome</keyword>
<dbReference type="PANTHER" id="PTHR13145">
    <property type="entry name" value="SSM4 PROTEIN"/>
    <property type="match status" value="1"/>
</dbReference>
<evidence type="ECO:0000256" key="8">
    <source>
        <dbReference type="ARBA" id="ARBA00022771"/>
    </source>
</evidence>
<feature type="domain" description="RING-CH-type" evidence="15">
    <location>
        <begin position="1"/>
        <end position="59"/>
    </location>
</feature>
<dbReference type="GO" id="GO:0036503">
    <property type="term" value="P:ERAD pathway"/>
    <property type="evidence" value="ECO:0007669"/>
    <property type="project" value="TreeGrafter"/>
</dbReference>
<evidence type="ECO:0000256" key="10">
    <source>
        <dbReference type="ARBA" id="ARBA00022833"/>
    </source>
</evidence>
<gene>
    <name evidence="16" type="ORF">HPODL_02446</name>
</gene>
<keyword evidence="12 14" id="KW-0472">Membrane</keyword>
<feature type="transmembrane region" description="Helical" evidence="14">
    <location>
        <begin position="439"/>
        <end position="463"/>
    </location>
</feature>
<feature type="transmembrane region" description="Helical" evidence="14">
    <location>
        <begin position="818"/>
        <end position="836"/>
    </location>
</feature>
<evidence type="ECO:0000256" key="1">
    <source>
        <dbReference type="ARBA" id="ARBA00000900"/>
    </source>
</evidence>